<evidence type="ECO:0000313" key="2">
    <source>
        <dbReference type="Proteomes" id="UP001497623"/>
    </source>
</evidence>
<protein>
    <recommendedName>
        <fullName evidence="3">Receptor ligand binding region domain-containing protein</fullName>
    </recommendedName>
</protein>
<feature type="non-terminal residue" evidence="1">
    <location>
        <position position="117"/>
    </location>
</feature>
<comment type="caution">
    <text evidence="1">The sequence shown here is derived from an EMBL/GenBank/DDBJ whole genome shotgun (WGS) entry which is preliminary data.</text>
</comment>
<reference evidence="1 2" key="1">
    <citation type="submission" date="2024-05" db="EMBL/GenBank/DDBJ databases">
        <authorList>
            <person name="Wallberg A."/>
        </authorList>
    </citation>
    <scope>NUCLEOTIDE SEQUENCE [LARGE SCALE GENOMIC DNA]</scope>
</reference>
<proteinExistence type="predicted"/>
<evidence type="ECO:0008006" key="3">
    <source>
        <dbReference type="Google" id="ProtNLM"/>
    </source>
</evidence>
<evidence type="ECO:0000313" key="1">
    <source>
        <dbReference type="EMBL" id="CAL4124057.1"/>
    </source>
</evidence>
<sequence length="117" mass="13128">VDGNVQCINRINITYSLKVFENASTSINLYINPLTSFFDIMKIAQDVDLAFSFTYTSHDLYGAYITSIGDLYEDIPAYLVWLLYKCDPAAEPATYPEGCELSQTAASKGQPKRNGWH</sequence>
<feature type="non-terminal residue" evidence="1">
    <location>
        <position position="1"/>
    </location>
</feature>
<gene>
    <name evidence="1" type="ORF">MNOR_LOCUS24199</name>
</gene>
<accession>A0AAV2RJA8</accession>
<keyword evidence="2" id="KW-1185">Reference proteome</keyword>
<dbReference type="EMBL" id="CAXKWB010022006">
    <property type="protein sequence ID" value="CAL4124057.1"/>
    <property type="molecule type" value="Genomic_DNA"/>
</dbReference>
<dbReference type="Gene3D" id="2.170.130.30">
    <property type="match status" value="1"/>
</dbReference>
<organism evidence="1 2">
    <name type="scientific">Meganyctiphanes norvegica</name>
    <name type="common">Northern krill</name>
    <name type="synonym">Thysanopoda norvegica</name>
    <dbReference type="NCBI Taxonomy" id="48144"/>
    <lineage>
        <taxon>Eukaryota</taxon>
        <taxon>Metazoa</taxon>
        <taxon>Ecdysozoa</taxon>
        <taxon>Arthropoda</taxon>
        <taxon>Crustacea</taxon>
        <taxon>Multicrustacea</taxon>
        <taxon>Malacostraca</taxon>
        <taxon>Eumalacostraca</taxon>
        <taxon>Eucarida</taxon>
        <taxon>Euphausiacea</taxon>
        <taxon>Euphausiidae</taxon>
        <taxon>Meganyctiphanes</taxon>
    </lineage>
</organism>
<dbReference type="AlphaFoldDB" id="A0AAV2RJA8"/>
<name>A0AAV2RJA8_MEGNR</name>
<dbReference type="Proteomes" id="UP001497623">
    <property type="component" value="Unassembled WGS sequence"/>
</dbReference>